<dbReference type="InterPro" id="IPR000073">
    <property type="entry name" value="AB_hydrolase_1"/>
</dbReference>
<dbReference type="Gene3D" id="3.40.50.1820">
    <property type="entry name" value="alpha/beta hydrolase"/>
    <property type="match status" value="1"/>
</dbReference>
<proteinExistence type="predicted"/>
<dbReference type="Proteomes" id="UP001500742">
    <property type="component" value="Unassembled WGS sequence"/>
</dbReference>
<dbReference type="RefSeq" id="WP_259094489.1">
    <property type="nucleotide sequence ID" value="NZ_BAAAZC010000018.1"/>
</dbReference>
<dbReference type="EMBL" id="BAAAZC010000018">
    <property type="protein sequence ID" value="GAA3973145.1"/>
    <property type="molecule type" value="Genomic_DNA"/>
</dbReference>
<feature type="domain" description="AB hydrolase-1" evidence="1">
    <location>
        <begin position="22"/>
        <end position="127"/>
    </location>
</feature>
<dbReference type="PANTHER" id="PTHR46438:SF2">
    <property type="entry name" value="ALPHA_BETA-HYDROLASES SUPERFAMILY PROTEIN"/>
    <property type="match status" value="1"/>
</dbReference>
<sequence length="269" mass="31093">MGFLQLPGLGKVHFHEYGTGTKPILAFHGYGMLGNQFRVLEQSLLPKYHFYGFDHFFHGQSNLEGWTDKQIRVGMVKEQVRLYLQEWFKVYGEQRISIIGYSIGANLALILVEEYAHLIDDLILMAPDGLAVHKGFYFLRHHPIGKFIFGWATKSKWLAPFLLKSVKAVGVIDEALYTIAYNEIDTKKKRLDSYYTMNLIRLLKPDVVKIAGLINQYKIKCLLIFGKDDHLYPQKAAKPFIEMLDNAEVHEVKMGHWLVTKALDEYLIR</sequence>
<accession>A0ABP7PYB7</accession>
<gene>
    <name evidence="2" type="ORF">GCM10022210_24120</name>
</gene>
<protein>
    <recommendedName>
        <fullName evidence="1">AB hydrolase-1 domain-containing protein</fullName>
    </recommendedName>
</protein>
<comment type="caution">
    <text evidence="2">The sequence shown here is derived from an EMBL/GenBank/DDBJ whole genome shotgun (WGS) entry which is preliminary data.</text>
</comment>
<dbReference type="Pfam" id="PF00561">
    <property type="entry name" value="Abhydrolase_1"/>
    <property type="match status" value="1"/>
</dbReference>
<evidence type="ECO:0000259" key="1">
    <source>
        <dbReference type="Pfam" id="PF00561"/>
    </source>
</evidence>
<dbReference type="InterPro" id="IPR029058">
    <property type="entry name" value="AB_hydrolase_fold"/>
</dbReference>
<dbReference type="PANTHER" id="PTHR46438">
    <property type="entry name" value="ALPHA/BETA-HYDROLASES SUPERFAMILY PROTEIN"/>
    <property type="match status" value="1"/>
</dbReference>
<organism evidence="2 3">
    <name type="scientific">Mucilaginibacter dorajii</name>
    <dbReference type="NCBI Taxonomy" id="692994"/>
    <lineage>
        <taxon>Bacteria</taxon>
        <taxon>Pseudomonadati</taxon>
        <taxon>Bacteroidota</taxon>
        <taxon>Sphingobacteriia</taxon>
        <taxon>Sphingobacteriales</taxon>
        <taxon>Sphingobacteriaceae</taxon>
        <taxon>Mucilaginibacter</taxon>
    </lineage>
</organism>
<dbReference type="SUPFAM" id="SSF53474">
    <property type="entry name" value="alpha/beta-Hydrolases"/>
    <property type="match status" value="1"/>
</dbReference>
<reference evidence="3" key="1">
    <citation type="journal article" date="2019" name="Int. J. Syst. Evol. Microbiol.">
        <title>The Global Catalogue of Microorganisms (GCM) 10K type strain sequencing project: providing services to taxonomists for standard genome sequencing and annotation.</title>
        <authorList>
            <consortium name="The Broad Institute Genomics Platform"/>
            <consortium name="The Broad Institute Genome Sequencing Center for Infectious Disease"/>
            <person name="Wu L."/>
            <person name="Ma J."/>
        </authorList>
    </citation>
    <scope>NUCLEOTIDE SEQUENCE [LARGE SCALE GENOMIC DNA]</scope>
    <source>
        <strain evidence="3">JCM 16601</strain>
    </source>
</reference>
<keyword evidence="3" id="KW-1185">Reference proteome</keyword>
<name>A0ABP7PYB7_9SPHI</name>
<evidence type="ECO:0000313" key="3">
    <source>
        <dbReference type="Proteomes" id="UP001500742"/>
    </source>
</evidence>
<evidence type="ECO:0000313" key="2">
    <source>
        <dbReference type="EMBL" id="GAA3973145.1"/>
    </source>
</evidence>